<comment type="caution">
    <text evidence="3">The sequence shown here is derived from an EMBL/GenBank/DDBJ whole genome shotgun (WGS) entry which is preliminary data.</text>
</comment>
<dbReference type="Proteomes" id="UP000554235">
    <property type="component" value="Unassembled WGS sequence"/>
</dbReference>
<evidence type="ECO:0000313" key="3">
    <source>
        <dbReference type="EMBL" id="KAF4469043.1"/>
    </source>
</evidence>
<accession>A0A8H4LJ17</accession>
<feature type="region of interest" description="Disordered" evidence="2">
    <location>
        <begin position="48"/>
        <end position="188"/>
    </location>
</feature>
<feature type="compositionally biased region" description="Low complexity" evidence="2">
    <location>
        <begin position="500"/>
        <end position="515"/>
    </location>
</feature>
<feature type="coiled-coil region" evidence="1">
    <location>
        <begin position="532"/>
        <end position="559"/>
    </location>
</feature>
<feature type="compositionally biased region" description="Polar residues" evidence="2">
    <location>
        <begin position="134"/>
        <end position="146"/>
    </location>
</feature>
<evidence type="ECO:0000313" key="4">
    <source>
        <dbReference type="Proteomes" id="UP000554235"/>
    </source>
</evidence>
<feature type="compositionally biased region" description="Polar residues" evidence="2">
    <location>
        <begin position="175"/>
        <end position="188"/>
    </location>
</feature>
<protein>
    <submittedName>
        <fullName evidence="3">Uncharacterized protein</fullName>
    </submittedName>
</protein>
<organism evidence="3 4">
    <name type="scientific">Fusarium albosuccineum</name>
    <dbReference type="NCBI Taxonomy" id="1237068"/>
    <lineage>
        <taxon>Eukaryota</taxon>
        <taxon>Fungi</taxon>
        <taxon>Dikarya</taxon>
        <taxon>Ascomycota</taxon>
        <taxon>Pezizomycotina</taxon>
        <taxon>Sordariomycetes</taxon>
        <taxon>Hypocreomycetidae</taxon>
        <taxon>Hypocreales</taxon>
        <taxon>Nectriaceae</taxon>
        <taxon>Fusarium</taxon>
        <taxon>Fusarium decemcellulare species complex</taxon>
    </lineage>
</organism>
<feature type="region of interest" description="Disordered" evidence="2">
    <location>
        <begin position="564"/>
        <end position="748"/>
    </location>
</feature>
<reference evidence="3 4" key="1">
    <citation type="submission" date="2020-01" db="EMBL/GenBank/DDBJ databases">
        <title>Identification and distribution of gene clusters putatively required for synthesis of sphingolipid metabolism inhibitors in phylogenetically diverse species of the filamentous fungus Fusarium.</title>
        <authorList>
            <person name="Kim H.-S."/>
            <person name="Busman M."/>
            <person name="Brown D.W."/>
            <person name="Divon H."/>
            <person name="Uhlig S."/>
            <person name="Proctor R.H."/>
        </authorList>
    </citation>
    <scope>NUCLEOTIDE SEQUENCE [LARGE SCALE GENOMIC DNA]</scope>
    <source>
        <strain evidence="3 4">NRRL 20459</strain>
    </source>
</reference>
<feature type="compositionally biased region" description="Low complexity" evidence="2">
    <location>
        <begin position="90"/>
        <end position="117"/>
    </location>
</feature>
<feature type="region of interest" description="Disordered" evidence="2">
    <location>
        <begin position="483"/>
        <end position="532"/>
    </location>
</feature>
<dbReference type="OrthoDB" id="37886at2759"/>
<dbReference type="AlphaFoldDB" id="A0A8H4LJ17"/>
<feature type="region of interest" description="Disordered" evidence="2">
    <location>
        <begin position="330"/>
        <end position="396"/>
    </location>
</feature>
<sequence length="748" mass="80294">MITEPTPSIDTLLASLQGSATSAEGEATRDAFAQAVSEVFAKGSMAAPLPASVPMHNAVNGTNGTEQQRSPSFASSAPIPPPNLLPNGHAASRPASSASASSASRAPMAASPQAGSPVQPPPFAPPGQSKSPPIQQNPLNNQVAPQSQPPNQSPDLQHAPNGTPAQLPAQPAQQTSPLVNQSPNVEGSNQYQQLSNLIAEAPASAVRQVIRDKWEKALMGSQYHIAFLLNATMHQASPETLSRAVQEFGQKMVHTSKRELIQHLDPNDFDELVDIILSRVSTQFLDKALARRLETIPARQLVNSLARAERLGYDVQDIVQEQDGEHVIPSLHSLSIPPPSSTLPSNTLPANVPSASSLPIHHYQPQPPPPPPPQPQPHLQSVHQTAPPRAPVNDIPRPPGIQYCSCGWPCSSMEALEHHQKKRACNRVRDSDKAGRDICLHCGCRFGSGGGLLYHEKSNVCGTHTPQTAQMMHGLIAAFRQRKQGPPVHSYVPPPPQVGRPPGTQTPSQPTSKPSNWAVSTPSSTPGRDPYAHLTEEKRAKFLEEMNQAEERYGKLMREATLLPEPEKTKQLANLKNSYNTKQSTTRKKYGIRLRERRTKAEIAAEQTRLFGTPEGGATPSRSTPNPESESRPKKRARADTEGHSTTSAMPNGSQESPRRRVPVSEMGGLSGSQATAEMTDPTAFLNPSQPRYVPPKSAGTSRPQSGVDETADHGATQDDPMSIDDDSPADSDSDSGSDDDDIPATLP</sequence>
<feature type="compositionally biased region" description="Polar residues" evidence="2">
    <location>
        <begin position="644"/>
        <end position="656"/>
    </location>
</feature>
<feature type="compositionally biased region" description="Polar residues" evidence="2">
    <location>
        <begin position="571"/>
        <end position="584"/>
    </location>
</feature>
<feature type="compositionally biased region" description="Low complexity" evidence="2">
    <location>
        <begin position="164"/>
        <end position="174"/>
    </location>
</feature>
<keyword evidence="1" id="KW-0175">Coiled coil</keyword>
<keyword evidence="4" id="KW-1185">Reference proteome</keyword>
<feature type="compositionally biased region" description="Acidic residues" evidence="2">
    <location>
        <begin position="722"/>
        <end position="748"/>
    </location>
</feature>
<feature type="compositionally biased region" description="Basic residues" evidence="2">
    <location>
        <begin position="585"/>
        <end position="598"/>
    </location>
</feature>
<name>A0A8H4LJ17_9HYPO</name>
<gene>
    <name evidence="3" type="ORF">FALBO_4060</name>
</gene>
<proteinExistence type="predicted"/>
<dbReference type="EMBL" id="JAADYS010000527">
    <property type="protein sequence ID" value="KAF4469043.1"/>
    <property type="molecule type" value="Genomic_DNA"/>
</dbReference>
<feature type="compositionally biased region" description="Pro residues" evidence="2">
    <location>
        <begin position="365"/>
        <end position="376"/>
    </location>
</feature>
<feature type="compositionally biased region" description="Polar residues" evidence="2">
    <location>
        <begin position="59"/>
        <end position="69"/>
    </location>
</feature>
<feature type="compositionally biased region" description="Polar residues" evidence="2">
    <location>
        <begin position="517"/>
        <end position="526"/>
    </location>
</feature>
<evidence type="ECO:0000256" key="1">
    <source>
        <dbReference type="SAM" id="Coils"/>
    </source>
</evidence>
<evidence type="ECO:0000256" key="2">
    <source>
        <dbReference type="SAM" id="MobiDB-lite"/>
    </source>
</evidence>